<protein>
    <recommendedName>
        <fullName evidence="4">DUF2568 domain-containing protein</fullName>
    </recommendedName>
</protein>
<name>A0ABN6X1B4_9MICO</name>
<evidence type="ECO:0000313" key="3">
    <source>
        <dbReference type="Proteomes" id="UP001321543"/>
    </source>
</evidence>
<dbReference type="InterPro" id="IPR021214">
    <property type="entry name" value="DUF2568"/>
</dbReference>
<reference evidence="3" key="1">
    <citation type="journal article" date="2019" name="Int. J. Syst. Evol. Microbiol.">
        <title>The Global Catalogue of Microorganisms (GCM) 10K type strain sequencing project: providing services to taxonomists for standard genome sequencing and annotation.</title>
        <authorList>
            <consortium name="The Broad Institute Genomics Platform"/>
            <consortium name="The Broad Institute Genome Sequencing Center for Infectious Disease"/>
            <person name="Wu L."/>
            <person name="Ma J."/>
        </authorList>
    </citation>
    <scope>NUCLEOTIDE SEQUENCE [LARGE SCALE GENOMIC DNA]</scope>
    <source>
        <strain evidence="3">NBRC 106310</strain>
    </source>
</reference>
<evidence type="ECO:0000256" key="1">
    <source>
        <dbReference type="SAM" id="Phobius"/>
    </source>
</evidence>
<evidence type="ECO:0000313" key="2">
    <source>
        <dbReference type="EMBL" id="BDZ38480.1"/>
    </source>
</evidence>
<dbReference type="Proteomes" id="UP001321543">
    <property type="component" value="Chromosome"/>
</dbReference>
<accession>A0ABN6X1B4</accession>
<feature type="transmembrane region" description="Helical" evidence="1">
    <location>
        <begin position="87"/>
        <end position="113"/>
    </location>
</feature>
<sequence length="123" mass="12650">MVVVTETGPLDGASAGRTIALTVRFLLELALLAGVAVLTWNLTVGWWRWPAAILGVAVVATVWGLFLSPKAAVPLRQPAPLGIEVALFVGTGAGLLAVGFGISAGIGVGLWIIDRIALALIQN</sequence>
<feature type="transmembrane region" description="Helical" evidence="1">
    <location>
        <begin position="46"/>
        <end position="66"/>
    </location>
</feature>
<evidence type="ECO:0008006" key="4">
    <source>
        <dbReference type="Google" id="ProtNLM"/>
    </source>
</evidence>
<proteinExistence type="predicted"/>
<keyword evidence="1" id="KW-0812">Transmembrane</keyword>
<feature type="transmembrane region" description="Helical" evidence="1">
    <location>
        <begin position="21"/>
        <end position="40"/>
    </location>
</feature>
<keyword evidence="1" id="KW-1133">Transmembrane helix</keyword>
<dbReference type="Pfam" id="PF10823">
    <property type="entry name" value="DUF2568"/>
    <property type="match status" value="1"/>
</dbReference>
<gene>
    <name evidence="2" type="ORF">GCM10025863_10940</name>
</gene>
<organism evidence="2 3">
    <name type="scientific">Microbacterium suwonense</name>
    <dbReference type="NCBI Taxonomy" id="683047"/>
    <lineage>
        <taxon>Bacteria</taxon>
        <taxon>Bacillati</taxon>
        <taxon>Actinomycetota</taxon>
        <taxon>Actinomycetes</taxon>
        <taxon>Micrococcales</taxon>
        <taxon>Microbacteriaceae</taxon>
        <taxon>Microbacterium</taxon>
    </lineage>
</organism>
<keyword evidence="3" id="KW-1185">Reference proteome</keyword>
<keyword evidence="1" id="KW-0472">Membrane</keyword>
<dbReference type="EMBL" id="AP027728">
    <property type="protein sequence ID" value="BDZ38480.1"/>
    <property type="molecule type" value="Genomic_DNA"/>
</dbReference>